<accession>A0A2P2ML38</accession>
<name>A0A2P2ML38_RHIMU</name>
<dbReference type="AlphaFoldDB" id="A0A2P2ML38"/>
<sequence length="26" mass="3029">MQQDRSICQTIHLQASSKHQLTKSMK</sequence>
<proteinExistence type="predicted"/>
<organism evidence="1">
    <name type="scientific">Rhizophora mucronata</name>
    <name type="common">Asiatic mangrove</name>
    <dbReference type="NCBI Taxonomy" id="61149"/>
    <lineage>
        <taxon>Eukaryota</taxon>
        <taxon>Viridiplantae</taxon>
        <taxon>Streptophyta</taxon>
        <taxon>Embryophyta</taxon>
        <taxon>Tracheophyta</taxon>
        <taxon>Spermatophyta</taxon>
        <taxon>Magnoliopsida</taxon>
        <taxon>eudicotyledons</taxon>
        <taxon>Gunneridae</taxon>
        <taxon>Pentapetalae</taxon>
        <taxon>rosids</taxon>
        <taxon>fabids</taxon>
        <taxon>Malpighiales</taxon>
        <taxon>Rhizophoraceae</taxon>
        <taxon>Rhizophora</taxon>
    </lineage>
</organism>
<reference evidence="1" key="1">
    <citation type="submission" date="2018-02" db="EMBL/GenBank/DDBJ databases">
        <title>Rhizophora mucronata_Transcriptome.</title>
        <authorList>
            <person name="Meera S.P."/>
            <person name="Sreeshan A."/>
            <person name="Augustine A."/>
        </authorList>
    </citation>
    <scope>NUCLEOTIDE SEQUENCE</scope>
    <source>
        <tissue evidence="1">Leaf</tissue>
    </source>
</reference>
<evidence type="ECO:0000313" key="1">
    <source>
        <dbReference type="EMBL" id="MBX30949.1"/>
    </source>
</evidence>
<dbReference type="EMBL" id="GGEC01050465">
    <property type="protein sequence ID" value="MBX30949.1"/>
    <property type="molecule type" value="Transcribed_RNA"/>
</dbReference>
<protein>
    <submittedName>
        <fullName evidence="1">Uncharacterized protein</fullName>
    </submittedName>
</protein>